<dbReference type="Gene3D" id="1.20.1280.50">
    <property type="match status" value="1"/>
</dbReference>
<evidence type="ECO:0000313" key="1">
    <source>
        <dbReference type="EMBL" id="KAK7039427.1"/>
    </source>
</evidence>
<sequence>MLSSLEADRTYILALDAQIEQLEHCPAEKWLKRAEAQARLDAYKYPVLIIPNEIISEIFVQFLPTYPLCPALAGLDSPTLLTHICSQWREVALSTPQLWRAIPLSGYGAGAIHIAKAWLSRAGCCSLSVNIRMQVGRLDDPEYYDVGLLTALISRRAHFEHLTVAGTEMHLPLLDGPLPRLYHLELGRLRYLPATSSGSIGIKLDSEAAPLLRSVVLSDGATLGVEYVELPWEQLTTIALRHGSPDTFCSILQRTLNLIHCDLDFKQRYIRDGFDVLPEVCMPRLRSLILNGPGDRFIGSLVAPTLRSLTVSEQCFTVVGIDPVNLLSAFISKSACELDQLCIVYPNRRNGPFIEMENLHLAFSSIPNIFASPRMRS</sequence>
<accession>A0AAW0CK97</accession>
<gene>
    <name evidence="1" type="ORF">R3P38DRAFT_2899455</name>
</gene>
<dbReference type="EMBL" id="JAWWNJ010000016">
    <property type="protein sequence ID" value="KAK7039427.1"/>
    <property type="molecule type" value="Genomic_DNA"/>
</dbReference>
<name>A0AAW0CK97_9AGAR</name>
<dbReference type="Proteomes" id="UP001362999">
    <property type="component" value="Unassembled WGS sequence"/>
</dbReference>
<evidence type="ECO:0000313" key="2">
    <source>
        <dbReference type="Proteomes" id="UP001362999"/>
    </source>
</evidence>
<proteinExistence type="predicted"/>
<keyword evidence="2" id="KW-1185">Reference proteome</keyword>
<comment type="caution">
    <text evidence="1">The sequence shown here is derived from an EMBL/GenBank/DDBJ whole genome shotgun (WGS) entry which is preliminary data.</text>
</comment>
<dbReference type="AlphaFoldDB" id="A0AAW0CK97"/>
<reference evidence="1 2" key="1">
    <citation type="journal article" date="2024" name="J Genomics">
        <title>Draft genome sequencing and assembly of Favolaschia claudopus CIRM-BRFM 2984 isolated from oak limbs.</title>
        <authorList>
            <person name="Navarro D."/>
            <person name="Drula E."/>
            <person name="Chaduli D."/>
            <person name="Cazenave R."/>
            <person name="Ahrendt S."/>
            <person name="Wang J."/>
            <person name="Lipzen A."/>
            <person name="Daum C."/>
            <person name="Barry K."/>
            <person name="Grigoriev I.V."/>
            <person name="Favel A."/>
            <person name="Rosso M.N."/>
            <person name="Martin F."/>
        </authorList>
    </citation>
    <scope>NUCLEOTIDE SEQUENCE [LARGE SCALE GENOMIC DNA]</scope>
    <source>
        <strain evidence="1 2">CIRM-BRFM 2984</strain>
    </source>
</reference>
<organism evidence="1 2">
    <name type="scientific">Favolaschia claudopus</name>
    <dbReference type="NCBI Taxonomy" id="2862362"/>
    <lineage>
        <taxon>Eukaryota</taxon>
        <taxon>Fungi</taxon>
        <taxon>Dikarya</taxon>
        <taxon>Basidiomycota</taxon>
        <taxon>Agaricomycotina</taxon>
        <taxon>Agaricomycetes</taxon>
        <taxon>Agaricomycetidae</taxon>
        <taxon>Agaricales</taxon>
        <taxon>Marasmiineae</taxon>
        <taxon>Mycenaceae</taxon>
        <taxon>Favolaschia</taxon>
    </lineage>
</organism>
<protein>
    <submittedName>
        <fullName evidence="1">F-box domain-containing protein</fullName>
    </submittedName>
</protein>